<dbReference type="GO" id="GO:0045892">
    <property type="term" value="P:negative regulation of DNA-templated transcription"/>
    <property type="evidence" value="ECO:0007669"/>
    <property type="project" value="TreeGrafter"/>
</dbReference>
<accession>A0A6L5E6W4</accession>
<dbReference type="SMART" id="SM00345">
    <property type="entry name" value="HTH_GNTR"/>
    <property type="match status" value="1"/>
</dbReference>
<dbReference type="SMART" id="SM00866">
    <property type="entry name" value="UTRA"/>
    <property type="match status" value="1"/>
</dbReference>
<dbReference type="Proteomes" id="UP000475079">
    <property type="component" value="Unassembled WGS sequence"/>
</dbReference>
<dbReference type="RefSeq" id="WP_152404270.1">
    <property type="nucleotide sequence ID" value="NZ_JBGUBF010000001.1"/>
</dbReference>
<dbReference type="PANTHER" id="PTHR44846:SF1">
    <property type="entry name" value="MANNOSYL-D-GLYCERATE TRANSPORT_METABOLISM SYSTEM REPRESSOR MNGR-RELATED"/>
    <property type="match status" value="1"/>
</dbReference>
<dbReference type="CDD" id="cd07377">
    <property type="entry name" value="WHTH_GntR"/>
    <property type="match status" value="1"/>
</dbReference>
<dbReference type="GO" id="GO:0003700">
    <property type="term" value="F:DNA-binding transcription factor activity"/>
    <property type="evidence" value="ECO:0007669"/>
    <property type="project" value="InterPro"/>
</dbReference>
<dbReference type="Pfam" id="PF07702">
    <property type="entry name" value="UTRA"/>
    <property type="match status" value="1"/>
</dbReference>
<dbReference type="SUPFAM" id="SSF46785">
    <property type="entry name" value="Winged helix' DNA-binding domain"/>
    <property type="match status" value="1"/>
</dbReference>
<dbReference type="GO" id="GO:0003677">
    <property type="term" value="F:DNA binding"/>
    <property type="evidence" value="ECO:0007669"/>
    <property type="project" value="UniProtKB-KW"/>
</dbReference>
<evidence type="ECO:0000313" key="5">
    <source>
        <dbReference type="EMBL" id="MPQ50318.1"/>
    </source>
</evidence>
<dbReference type="InterPro" id="IPR028978">
    <property type="entry name" value="Chorismate_lyase_/UTRA_dom_sf"/>
</dbReference>
<proteinExistence type="predicted"/>
<dbReference type="InterPro" id="IPR050679">
    <property type="entry name" value="Bact_HTH_transcr_reg"/>
</dbReference>
<evidence type="ECO:0000256" key="1">
    <source>
        <dbReference type="ARBA" id="ARBA00023015"/>
    </source>
</evidence>
<dbReference type="InterPro" id="IPR011663">
    <property type="entry name" value="UTRA"/>
</dbReference>
<sequence length="272" mass="31229">MDTGLFIKDNFRFTEGTRSSMYSQLAAFIRHQIKLGVFRPHDKIVTENELCDILNISRTTVRLAFNELLEEGLIVRQRRKGTFIADKKINRRLNSLYNFTESMREQGIKPHSLVLQSEVSDADEMVADKLNLTPTQRKVFILKRVRLGDDTPLLLETTCIPWNLCPGIEFYDFATLSLYDVLKNEFGLNIAHATEHIEAVIINKSAAHYLQCTEKVMAGYHIERVSFLENGFVFEYTTSVTRADKCNFKIDLFNAGQNSAKARVDFSRQLTC</sequence>
<evidence type="ECO:0000259" key="4">
    <source>
        <dbReference type="PROSITE" id="PS50949"/>
    </source>
</evidence>
<dbReference type="AlphaFoldDB" id="A0A6L5E6W4"/>
<keyword evidence="1" id="KW-0805">Transcription regulation</keyword>
<name>A0A6L5E6W4_9ENTR</name>
<organism evidence="5 6">
    <name type="scientific">Citrobacter telavivensis</name>
    <dbReference type="NCBI Taxonomy" id="2653932"/>
    <lineage>
        <taxon>Bacteria</taxon>
        <taxon>Pseudomonadati</taxon>
        <taxon>Pseudomonadota</taxon>
        <taxon>Gammaproteobacteria</taxon>
        <taxon>Enterobacterales</taxon>
        <taxon>Enterobacteriaceae</taxon>
        <taxon>Citrobacter</taxon>
    </lineage>
</organism>
<reference evidence="5 6" key="1">
    <citation type="submission" date="2019-10" db="EMBL/GenBank/DDBJ databases">
        <title>Characterization of a new Citrobacter species.</title>
        <authorList>
            <person name="Goncalves Ribeiro T."/>
            <person name="Izdebski R."/>
            <person name="Urbanowicz P."/>
            <person name="Carmeli Y."/>
            <person name="Gniadkowski M."/>
            <person name="Peixe L."/>
        </authorList>
    </citation>
    <scope>NUCLEOTIDE SEQUENCE [LARGE SCALE GENOMIC DNA]</scope>
    <source>
        <strain evidence="5 6">NMI7905_11</strain>
    </source>
</reference>
<feature type="domain" description="HTH gntR-type" evidence="4">
    <location>
        <begin position="19"/>
        <end position="87"/>
    </location>
</feature>
<dbReference type="Pfam" id="PF00392">
    <property type="entry name" value="GntR"/>
    <property type="match status" value="1"/>
</dbReference>
<keyword evidence="3" id="KW-0804">Transcription</keyword>
<gene>
    <name evidence="5" type="ORF">GBB84_05250</name>
</gene>
<evidence type="ECO:0000256" key="2">
    <source>
        <dbReference type="ARBA" id="ARBA00023125"/>
    </source>
</evidence>
<dbReference type="EMBL" id="WHIY01000003">
    <property type="protein sequence ID" value="MPQ50318.1"/>
    <property type="molecule type" value="Genomic_DNA"/>
</dbReference>
<dbReference type="InterPro" id="IPR000524">
    <property type="entry name" value="Tscrpt_reg_HTH_GntR"/>
</dbReference>
<dbReference type="PROSITE" id="PS50949">
    <property type="entry name" value="HTH_GNTR"/>
    <property type="match status" value="1"/>
</dbReference>
<comment type="caution">
    <text evidence="5">The sequence shown here is derived from an EMBL/GenBank/DDBJ whole genome shotgun (WGS) entry which is preliminary data.</text>
</comment>
<dbReference type="SUPFAM" id="SSF64288">
    <property type="entry name" value="Chorismate lyase-like"/>
    <property type="match status" value="1"/>
</dbReference>
<keyword evidence="6" id="KW-1185">Reference proteome</keyword>
<dbReference type="Gene3D" id="1.10.10.10">
    <property type="entry name" value="Winged helix-like DNA-binding domain superfamily/Winged helix DNA-binding domain"/>
    <property type="match status" value="1"/>
</dbReference>
<keyword evidence="2" id="KW-0238">DNA-binding</keyword>
<evidence type="ECO:0000313" key="6">
    <source>
        <dbReference type="Proteomes" id="UP000475079"/>
    </source>
</evidence>
<dbReference type="InterPro" id="IPR036390">
    <property type="entry name" value="WH_DNA-bd_sf"/>
</dbReference>
<dbReference type="Gene3D" id="3.40.1410.10">
    <property type="entry name" value="Chorismate lyase-like"/>
    <property type="match status" value="1"/>
</dbReference>
<dbReference type="PRINTS" id="PR00035">
    <property type="entry name" value="HTHGNTR"/>
</dbReference>
<protein>
    <submittedName>
        <fullName evidence="5">UTRA domain-containing protein</fullName>
    </submittedName>
</protein>
<evidence type="ECO:0000256" key="3">
    <source>
        <dbReference type="ARBA" id="ARBA00023163"/>
    </source>
</evidence>
<dbReference type="PANTHER" id="PTHR44846">
    <property type="entry name" value="MANNOSYL-D-GLYCERATE TRANSPORT/METABOLISM SYSTEM REPRESSOR MNGR-RELATED"/>
    <property type="match status" value="1"/>
</dbReference>
<dbReference type="InterPro" id="IPR036388">
    <property type="entry name" value="WH-like_DNA-bd_sf"/>
</dbReference>